<accession>A0A6J4J0L7</accession>
<feature type="non-terminal residue" evidence="2">
    <location>
        <position position="105"/>
    </location>
</feature>
<protein>
    <submittedName>
        <fullName evidence="2">Uncharacterized protein</fullName>
    </submittedName>
</protein>
<feature type="non-terminal residue" evidence="2">
    <location>
        <position position="1"/>
    </location>
</feature>
<feature type="compositionally biased region" description="Low complexity" evidence="1">
    <location>
        <begin position="34"/>
        <end position="55"/>
    </location>
</feature>
<feature type="region of interest" description="Disordered" evidence="1">
    <location>
        <begin position="1"/>
        <end position="105"/>
    </location>
</feature>
<feature type="compositionally biased region" description="Basic and acidic residues" evidence="1">
    <location>
        <begin position="15"/>
        <end position="33"/>
    </location>
</feature>
<sequence length="105" mass="12112">DALHYRGRRPRPPRLPREDQRGRRGARHRDDRPGPAGFRRGWRAALGRRGAPLRPSRQREGERHLGPGPRRGEVERRFRPVRPGQLRRPARRGGCRGRRGGGRGL</sequence>
<evidence type="ECO:0000313" key="2">
    <source>
        <dbReference type="EMBL" id="CAA9263759.1"/>
    </source>
</evidence>
<dbReference type="EMBL" id="CADCTD010000126">
    <property type="protein sequence ID" value="CAA9263759.1"/>
    <property type="molecule type" value="Genomic_DNA"/>
</dbReference>
<proteinExistence type="predicted"/>
<evidence type="ECO:0000256" key="1">
    <source>
        <dbReference type="SAM" id="MobiDB-lite"/>
    </source>
</evidence>
<gene>
    <name evidence="2" type="ORF">AVDCRST_MAG27-3218</name>
</gene>
<organism evidence="2">
    <name type="scientific">uncultured Craurococcus sp</name>
    <dbReference type="NCBI Taxonomy" id="1135998"/>
    <lineage>
        <taxon>Bacteria</taxon>
        <taxon>Pseudomonadati</taxon>
        <taxon>Pseudomonadota</taxon>
        <taxon>Alphaproteobacteria</taxon>
        <taxon>Acetobacterales</taxon>
        <taxon>Acetobacteraceae</taxon>
        <taxon>Craurococcus</taxon>
        <taxon>environmental samples</taxon>
    </lineage>
</organism>
<reference evidence="2" key="1">
    <citation type="submission" date="2020-02" db="EMBL/GenBank/DDBJ databases">
        <authorList>
            <person name="Meier V. D."/>
        </authorList>
    </citation>
    <scope>NUCLEOTIDE SEQUENCE</scope>
    <source>
        <strain evidence="2">AVDCRST_MAG27</strain>
    </source>
</reference>
<feature type="compositionally biased region" description="Basic residues" evidence="1">
    <location>
        <begin position="88"/>
        <end position="105"/>
    </location>
</feature>
<name>A0A6J4J0L7_9PROT</name>
<dbReference type="AlphaFoldDB" id="A0A6J4J0L7"/>
<feature type="compositionally biased region" description="Basic residues" evidence="1">
    <location>
        <begin position="1"/>
        <end position="14"/>
    </location>
</feature>
<feature type="compositionally biased region" description="Basic and acidic residues" evidence="1">
    <location>
        <begin position="57"/>
        <end position="78"/>
    </location>
</feature>